<dbReference type="KEGG" id="cgt:cgR_0546"/>
<dbReference type="InterPro" id="IPR025159">
    <property type="entry name" value="AbiEi_N"/>
</dbReference>
<proteinExistence type="predicted"/>
<accession>A0AB72V9Q6</accession>
<dbReference type="Pfam" id="PF13338">
    <property type="entry name" value="AbiEi_4"/>
    <property type="match status" value="1"/>
</dbReference>
<feature type="domain" description="AbiEi antitoxin N-terminal" evidence="2">
    <location>
        <begin position="4"/>
        <end position="50"/>
    </location>
</feature>
<dbReference type="Proteomes" id="UP000006698">
    <property type="component" value="Chromosome"/>
</dbReference>
<evidence type="ECO:0000259" key="2">
    <source>
        <dbReference type="Pfam" id="PF13338"/>
    </source>
</evidence>
<dbReference type="RefSeq" id="WP_011896720.1">
    <property type="nucleotide sequence ID" value="NC_009342.1"/>
</dbReference>
<name>A0AB72V9Q6_CORGB</name>
<organism evidence="3">
    <name type="scientific">Corynebacterium glutamicum (strain R)</name>
    <dbReference type="NCBI Taxonomy" id="340322"/>
    <lineage>
        <taxon>Bacteria</taxon>
        <taxon>Bacillati</taxon>
        <taxon>Actinomycetota</taxon>
        <taxon>Actinomycetes</taxon>
        <taxon>Mycobacteriales</taxon>
        <taxon>Corynebacteriaceae</taxon>
        <taxon>Corynebacterium</taxon>
    </lineage>
</organism>
<protein>
    <recommendedName>
        <fullName evidence="2">AbiEi antitoxin N-terminal domain-containing protein</fullName>
    </recommendedName>
</protein>
<sequence>MRIEEIATLASDQNGLFTTAQAARLEVDRVTLHRAARNGVVRSIRHGVYIFESAPFSPDEELRAAWLSLDPSRTVAERLQTPEQIVICTTSAAQQYGIGDFDTPQHEFYSAQRKQTRADDIRLRIRTLDNEDIEIRDGLPLTTPTRIILDLLEERHDLVHISRLIADAARKGLKVEWSRLATHAHKFAGDYQLTDDGLLQALAESSESTSDTAMAALSMLESSSHLNDLFNKDLANLVGGFSKHLTIQMPEIPDLAAQLSRVQLPDIADQIPDLGFLPNVHSQIHDYLHHDNAVNFTKDSHTSTNKKEMRNTSNEQEKPRTTQL</sequence>
<reference evidence="3" key="1">
    <citation type="journal article" date="2007" name="Microbiology">
        <title>Comparative analysis of the Corynebacterium glutamicum group and complete genome sequence of strain R.</title>
        <authorList>
            <person name="Yukawa H."/>
            <person name="Omumasaba C.A."/>
            <person name="Nonaka H."/>
            <person name="Kos P."/>
            <person name="Okai N."/>
            <person name="Suzuki N."/>
            <person name="Suda M."/>
            <person name="Tsuge Y."/>
            <person name="Watanabe J."/>
            <person name="Ikeda Y."/>
            <person name="Vertes A.A."/>
            <person name="Inui M."/>
        </authorList>
    </citation>
    <scope>NUCLEOTIDE SEQUENCE</scope>
    <source>
        <strain evidence="3">R</strain>
    </source>
</reference>
<evidence type="ECO:0000313" key="3">
    <source>
        <dbReference type="EMBL" id="BAF53514.1"/>
    </source>
</evidence>
<dbReference type="EMBL" id="AP009044">
    <property type="protein sequence ID" value="BAF53514.1"/>
    <property type="molecule type" value="Genomic_DNA"/>
</dbReference>
<dbReference type="AlphaFoldDB" id="A0AB72V9Q6"/>
<gene>
    <name evidence="3" type="ordered locus">cgR_0546</name>
</gene>
<feature type="region of interest" description="Disordered" evidence="1">
    <location>
        <begin position="296"/>
        <end position="324"/>
    </location>
</feature>
<evidence type="ECO:0000256" key="1">
    <source>
        <dbReference type="SAM" id="MobiDB-lite"/>
    </source>
</evidence>